<evidence type="ECO:0008006" key="3">
    <source>
        <dbReference type="Google" id="ProtNLM"/>
    </source>
</evidence>
<reference evidence="1 2" key="2">
    <citation type="submission" date="2010-03" db="EMBL/GenBank/DDBJ databases">
        <authorList>
            <person name="Pajon A."/>
        </authorList>
    </citation>
    <scope>NUCLEOTIDE SEQUENCE [LARGE SCALE GENOMIC DNA]</scope>
    <source>
        <strain evidence="1 2">XB6B4</strain>
    </source>
</reference>
<organism evidence="1 2">
    <name type="scientific">Roseburia intestinalis XB6B4</name>
    <dbReference type="NCBI Taxonomy" id="718255"/>
    <lineage>
        <taxon>Bacteria</taxon>
        <taxon>Bacillati</taxon>
        <taxon>Bacillota</taxon>
        <taxon>Clostridia</taxon>
        <taxon>Lachnospirales</taxon>
        <taxon>Lachnospiraceae</taxon>
        <taxon>Roseburia</taxon>
    </lineage>
</organism>
<name>D4KV04_9FIRM</name>
<accession>D4KV04</accession>
<dbReference type="AlphaFoldDB" id="D4KV04"/>
<dbReference type="EMBL" id="FP929050">
    <property type="protein sequence ID" value="CBL11194.1"/>
    <property type="molecule type" value="Genomic_DNA"/>
</dbReference>
<reference evidence="1 2" key="1">
    <citation type="submission" date="2010-03" db="EMBL/GenBank/DDBJ databases">
        <title>The genome sequence of Roseburia intestinalis XB6B4.</title>
        <authorList>
            <consortium name="metaHIT consortium -- http://www.metahit.eu/"/>
            <person name="Pajon A."/>
            <person name="Turner K."/>
            <person name="Parkhill J."/>
            <person name="Bernalier A."/>
        </authorList>
    </citation>
    <scope>NUCLEOTIDE SEQUENCE [LARGE SCALE GENOMIC DNA]</scope>
    <source>
        <strain evidence="1 2">XB6B4</strain>
    </source>
</reference>
<dbReference type="RefSeq" id="WP_015520116.1">
    <property type="nucleotide sequence ID" value="NC_021012.1"/>
</dbReference>
<evidence type="ECO:0000313" key="2">
    <source>
        <dbReference type="Proteomes" id="UP000008953"/>
    </source>
</evidence>
<protein>
    <recommendedName>
        <fullName evidence="3">DUF4062 domain-containing protein</fullName>
    </recommendedName>
</protein>
<dbReference type="KEGG" id="rix:RO1_04250"/>
<proteinExistence type="predicted"/>
<evidence type="ECO:0000313" key="1">
    <source>
        <dbReference type="EMBL" id="CBL11194.1"/>
    </source>
</evidence>
<dbReference type="PATRIC" id="fig|718255.3.peg.925"/>
<sequence>MQGTRLKEKVNIFISSNCGGRYTLVREALRLLLLETGMCEVYMFEEEGATTSDVVSSYMRRLERSDIIVFLIDNKDGIGEGTMKEVKRGRELKKKSLFLFCDENEKEATELQKEIIGMPNGEKFKVISQFAKFPEIAYESVINDIIDTYLSYCNAKVARIEAETDSANPVENTVGDIRTILNKDAFKGCNYTKWLLNSEVIIGRDYPKKIDTFDRLCGELLEVILGNKAVEDIDFDGIKKYVKDMHEPGNLQKAIIYRLDAMESYWNGEINKAISYLVKALNIALGTKKSHDGL</sequence>
<dbReference type="Proteomes" id="UP000008953">
    <property type="component" value="Chromosome"/>
</dbReference>
<dbReference type="HOGENOM" id="CLU_946226_0_0_9"/>
<gene>
    <name evidence="1" type="ORF">RO1_04250</name>
</gene>